<dbReference type="GO" id="GO:0016887">
    <property type="term" value="F:ATP hydrolysis activity"/>
    <property type="evidence" value="ECO:0007669"/>
    <property type="project" value="TreeGrafter"/>
</dbReference>
<evidence type="ECO:0000313" key="14">
    <source>
        <dbReference type="Proteomes" id="UP000256328"/>
    </source>
</evidence>
<dbReference type="InterPro" id="IPR014001">
    <property type="entry name" value="Helicase_ATP-bd"/>
</dbReference>
<evidence type="ECO:0000256" key="3">
    <source>
        <dbReference type="ARBA" id="ARBA00022723"/>
    </source>
</evidence>
<dbReference type="InterPro" id="IPR027417">
    <property type="entry name" value="P-loop_NTPase"/>
</dbReference>
<evidence type="ECO:0000259" key="11">
    <source>
        <dbReference type="PROSITE" id="PS51192"/>
    </source>
</evidence>
<feature type="compositionally biased region" description="Basic residues" evidence="10">
    <location>
        <begin position="180"/>
        <end position="194"/>
    </location>
</feature>
<feature type="compositionally biased region" description="Acidic residues" evidence="10">
    <location>
        <begin position="1374"/>
        <end position="1384"/>
    </location>
</feature>
<feature type="compositionally biased region" description="Basic and acidic residues" evidence="10">
    <location>
        <begin position="158"/>
        <end position="167"/>
    </location>
</feature>
<keyword evidence="8" id="KW-0067">ATP-binding</keyword>
<evidence type="ECO:0000256" key="5">
    <source>
        <dbReference type="ARBA" id="ARBA00022771"/>
    </source>
</evidence>
<keyword evidence="4" id="KW-0547">Nucleotide-binding</keyword>
<dbReference type="Gene3D" id="3.40.50.300">
    <property type="entry name" value="P-loop containing nucleotide triphosphate hydrolases"/>
    <property type="match status" value="1"/>
</dbReference>
<dbReference type="OrthoDB" id="5857104at2759"/>
<dbReference type="GO" id="GO:0008270">
    <property type="term" value="F:zinc ion binding"/>
    <property type="evidence" value="ECO:0007669"/>
    <property type="project" value="UniProtKB-KW"/>
</dbReference>
<dbReference type="GO" id="GO:0140658">
    <property type="term" value="F:ATP-dependent chromatin remodeler activity"/>
    <property type="evidence" value="ECO:0007669"/>
    <property type="project" value="TreeGrafter"/>
</dbReference>
<dbReference type="GO" id="GO:0003677">
    <property type="term" value="F:DNA binding"/>
    <property type="evidence" value="ECO:0007669"/>
    <property type="project" value="TreeGrafter"/>
</dbReference>
<sequence>MTSDEDSEDELASAGIAERATSSGTNSSAAILCVQRSRHNRLDEQETKDRQQSREKSLAIVLPGPSKPWEYQRYDHSTTVDEIVGELKGSQGQRSYRIQYEDGSTEIVSPDHLSRMRNGDFALRRFQSGTNQYREALESDDQLSMASLRRKRSRTTRNHSDQTETNHDASSSDEGDSKRQRTTNHGMRRSRRAASRSTRSRNIYHEDKEDTSEDELPTRRSTRHSSKVPLSKTRLTRSVSVKPAIEHRNDESAGEVQETDDSEVEFEPRPRHRRRRKRPARKTARPSKFTLSADENDDDDDSSDDEPSIPTRKSGRTNQARKSMREQALDEELYAEEQPVVSTASKVVSVREIFQPLLENSPFRALHSKFCDVCAGQGTHSNKGTSPLIYCQGCSISIHKVCLGYRSGREHVVTKVGEDNFVMQCRRCIGIAIKKDSSAPRLDICQTCKEPGLGCAAFSAKKTSKQEEKLREENDGKDPITQVSLHLLDNAGNLLFRCRACQRAYHFHHLPALGRKSKAVESQAQIRERRLSEYSPSFHCMECRQQQAKIHVMVAWRPVDQESYEEGYTADMFREDEKEYLIKWEEQSYDKSTWMPGAWVWGVTAATMRNAFLRRDDGANLLPKWTKEDAIPEDYVTIEIIFDVEYQSDFESKSEKADKAKIGKVERILVKYKGLGYEDTVWQEPPDPEEKDLWTPFVSAYNEYVAGRYFKQRLGSEMRRDIEAFRDSDFEDAVDINRPPSALEGGELMPYQKSGLNWLLENYHKEKNIILADEMGLGKTIQIISMIASLVKDSPQCWPFLVVTPNSTCPNWRRELKKWAPSIRVVAYYGGRVARDMAMKYELYPGGCKDMRAHVVVTSYEAPVDDKAFFRKIKWAGMIIDEGQRLKNDANQLYTALTSLRVPFRVLLTGTPLQNNLRELFNLLQFLDPSQNAKDLEEEYEDLTNDKIKEVQTLIEPFFLRRTKQQVLKFLPPMGQVIVPVSMSVLQKKLCKSIMARNPALIKSIFGQTNKALRPQEKGNLNNILMQLRKVLCHPFMFSSAIEEEATPEVMQRQLIEASSKLQLLEIMLPKLKDRGHRVLIFSQFLNQLDIIEDFLNSLDLPFRRLDGTISALEKQKRIDAFNHPDSDLFAFLLSTRAGGVGINLATADTVIIMDPDYNPHQDIQALSRAHRIGQKKKVLVFQLMTKDSAEEKITQIGRKKMSLDHALIETMGAETEVPIDLESILKHGAEALFNDDDSADIRYDSASVDRLLDRATIENTTTDDDKTAESAFSHARVWTQKGELEDIGDSDVELSAPDASVWEKILKQREADAAAEAAKNMVTLGRGKRIRQTVDYQKTELDDALATSPVKMHGRRKKNGDVESDTEFAAAGESEEDEEDDPEHVDVNELQSGRPRHASNSSGKGTRKNPSSGKAKIVKPAPPKTATRIRTATLEAKLSTKNTTRKGTSKSTAPAKPPAARKSANSAPVQGGIGKTKQKEKHIPASQAKGRKALTKSNKTPGSKKSGPSTIKTNASEHTETVNKVALEQSCSKLERMRTSPATEGVQESSSTSLVPDKVDSRPLSSNVPAKHSSSCEETAIH</sequence>
<evidence type="ECO:0000256" key="2">
    <source>
        <dbReference type="ARBA" id="ARBA00011353"/>
    </source>
</evidence>
<name>A0A3D8SXX0_9HELO</name>
<dbReference type="CDD" id="cd18793">
    <property type="entry name" value="SF2_C_SNF"/>
    <property type="match status" value="1"/>
</dbReference>
<evidence type="ECO:0000259" key="12">
    <source>
        <dbReference type="PROSITE" id="PS51194"/>
    </source>
</evidence>
<feature type="domain" description="Helicase C-terminal" evidence="12">
    <location>
        <begin position="1064"/>
        <end position="1226"/>
    </location>
</feature>
<dbReference type="EMBL" id="PDLN01000003">
    <property type="protein sequence ID" value="RDW91124.1"/>
    <property type="molecule type" value="Genomic_DNA"/>
</dbReference>
<evidence type="ECO:0000256" key="4">
    <source>
        <dbReference type="ARBA" id="ARBA00022741"/>
    </source>
</evidence>
<dbReference type="Gene3D" id="3.40.50.10810">
    <property type="entry name" value="Tandem AAA-ATPase domain"/>
    <property type="match status" value="1"/>
</dbReference>
<dbReference type="GO" id="GO:0000785">
    <property type="term" value="C:chromatin"/>
    <property type="evidence" value="ECO:0007669"/>
    <property type="project" value="TreeGrafter"/>
</dbReference>
<feature type="region of interest" description="Disordered" evidence="10">
    <location>
        <begin position="1"/>
        <end position="72"/>
    </location>
</feature>
<dbReference type="SMART" id="SM00249">
    <property type="entry name" value="PHD"/>
    <property type="match status" value="2"/>
</dbReference>
<dbReference type="SUPFAM" id="SSF54160">
    <property type="entry name" value="Chromo domain-like"/>
    <property type="match status" value="1"/>
</dbReference>
<feature type="region of interest" description="Disordered" evidence="10">
    <location>
        <begin position="1348"/>
        <end position="1583"/>
    </location>
</feature>
<keyword evidence="14" id="KW-1185">Reference proteome</keyword>
<dbReference type="SUPFAM" id="SSF52540">
    <property type="entry name" value="P-loop containing nucleoside triphosphate hydrolases"/>
    <property type="match status" value="2"/>
</dbReference>
<dbReference type="InterPro" id="IPR016197">
    <property type="entry name" value="Chromo-like_dom_sf"/>
</dbReference>
<keyword evidence="6" id="KW-0378">Hydrolase</keyword>
<feature type="compositionally biased region" description="Basic residues" evidence="10">
    <location>
        <begin position="270"/>
        <end position="285"/>
    </location>
</feature>
<dbReference type="PROSITE" id="PS51194">
    <property type="entry name" value="HELICASE_CTER"/>
    <property type="match status" value="1"/>
</dbReference>
<dbReference type="GO" id="GO:0005524">
    <property type="term" value="F:ATP binding"/>
    <property type="evidence" value="ECO:0007669"/>
    <property type="project" value="UniProtKB-KW"/>
</dbReference>
<feature type="compositionally biased region" description="Polar residues" evidence="10">
    <location>
        <begin position="20"/>
        <end position="29"/>
    </location>
</feature>
<keyword evidence="3" id="KW-0479">Metal-binding</keyword>
<evidence type="ECO:0000256" key="10">
    <source>
        <dbReference type="SAM" id="MobiDB-lite"/>
    </source>
</evidence>
<evidence type="ECO:0000256" key="8">
    <source>
        <dbReference type="ARBA" id="ARBA00022840"/>
    </source>
</evidence>
<feature type="compositionally biased region" description="Polar residues" evidence="10">
    <location>
        <begin position="1564"/>
        <end position="1583"/>
    </location>
</feature>
<dbReference type="InterPro" id="IPR055565">
    <property type="entry name" value="DUF7141"/>
</dbReference>
<keyword evidence="9" id="KW-0539">Nucleus</keyword>
<reference evidence="13 14" key="1">
    <citation type="journal article" date="2018" name="IMA Fungus">
        <title>IMA Genome-F 9: Draft genome sequence of Annulohypoxylon stygium, Aspergillus mulundensis, Berkeleyomyces basicola (syn. Thielaviopsis basicola), Ceratocystis smalleyi, two Cercospora beticola strains, Coleophoma cylindrospora, Fusarium fracticaudum, Phialophora cf. hyalina, and Morchella septimelata.</title>
        <authorList>
            <person name="Wingfield B.D."/>
            <person name="Bills G.F."/>
            <person name="Dong Y."/>
            <person name="Huang W."/>
            <person name="Nel W.J."/>
            <person name="Swalarsk-Parry B.S."/>
            <person name="Vaghefi N."/>
            <person name="Wilken P.M."/>
            <person name="An Z."/>
            <person name="de Beer Z.W."/>
            <person name="De Vos L."/>
            <person name="Chen L."/>
            <person name="Duong T.A."/>
            <person name="Gao Y."/>
            <person name="Hammerbacher A."/>
            <person name="Kikkert J.R."/>
            <person name="Li Y."/>
            <person name="Li H."/>
            <person name="Li K."/>
            <person name="Li Q."/>
            <person name="Liu X."/>
            <person name="Ma X."/>
            <person name="Naidoo K."/>
            <person name="Pethybridge S.J."/>
            <person name="Sun J."/>
            <person name="Steenkamp E.T."/>
            <person name="van der Nest M.A."/>
            <person name="van Wyk S."/>
            <person name="Wingfield M.J."/>
            <person name="Xiong C."/>
            <person name="Yue Q."/>
            <person name="Zhang X."/>
        </authorList>
    </citation>
    <scope>NUCLEOTIDE SEQUENCE [LARGE SCALE GENOMIC DNA]</scope>
    <source>
        <strain evidence="13 14">BP5796</strain>
    </source>
</reference>
<evidence type="ECO:0000256" key="6">
    <source>
        <dbReference type="ARBA" id="ARBA00022801"/>
    </source>
</evidence>
<dbReference type="Pfam" id="PF00271">
    <property type="entry name" value="Helicase_C"/>
    <property type="match status" value="1"/>
</dbReference>
<proteinExistence type="predicted"/>
<feature type="compositionally biased region" description="Acidic residues" evidence="10">
    <location>
        <begin position="1"/>
        <end position="11"/>
    </location>
</feature>
<dbReference type="InterPro" id="IPR001965">
    <property type="entry name" value="Znf_PHD"/>
</dbReference>
<feature type="compositionally biased region" description="Basic and acidic residues" evidence="10">
    <location>
        <begin position="40"/>
        <end position="57"/>
    </location>
</feature>
<feature type="compositionally biased region" description="Polar residues" evidence="10">
    <location>
        <begin position="1399"/>
        <end position="1413"/>
    </location>
</feature>
<dbReference type="InterPro" id="IPR000330">
    <property type="entry name" value="SNF2_N"/>
</dbReference>
<dbReference type="PROSITE" id="PS51192">
    <property type="entry name" value="HELICASE_ATP_BIND_1"/>
    <property type="match status" value="1"/>
</dbReference>
<dbReference type="SMART" id="SM00487">
    <property type="entry name" value="DEXDc"/>
    <property type="match status" value="1"/>
</dbReference>
<feature type="compositionally biased region" description="Low complexity" evidence="10">
    <location>
        <begin position="1450"/>
        <end position="1469"/>
    </location>
</feature>
<dbReference type="InterPro" id="IPR001650">
    <property type="entry name" value="Helicase_C-like"/>
</dbReference>
<dbReference type="InterPro" id="IPR041684">
    <property type="entry name" value="Znf-PHD-like"/>
</dbReference>
<comment type="caution">
    <text evidence="13">The sequence shown here is derived from an EMBL/GenBank/DDBJ whole genome shotgun (WGS) entry which is preliminary data.</text>
</comment>
<comment type="subunit">
    <text evidence="2">Component of the NuA4 histone acetyltransferase complex.</text>
</comment>
<dbReference type="SMART" id="SM00490">
    <property type="entry name" value="HELICc"/>
    <property type="match status" value="1"/>
</dbReference>
<dbReference type="Pfam" id="PF23614">
    <property type="entry name" value="DUF7141"/>
    <property type="match status" value="1"/>
</dbReference>
<feature type="compositionally biased region" description="Basic residues" evidence="10">
    <location>
        <begin position="148"/>
        <end position="157"/>
    </location>
</feature>
<feature type="domain" description="Helicase ATP-binding" evidence="11">
    <location>
        <begin position="760"/>
        <end position="930"/>
    </location>
</feature>
<keyword evidence="7" id="KW-0862">Zinc</keyword>
<evidence type="ECO:0000256" key="7">
    <source>
        <dbReference type="ARBA" id="ARBA00022833"/>
    </source>
</evidence>
<evidence type="ECO:0000313" key="13">
    <source>
        <dbReference type="EMBL" id="RDW91124.1"/>
    </source>
</evidence>
<feature type="compositionally biased region" description="Polar residues" evidence="10">
    <location>
        <begin position="1541"/>
        <end position="1555"/>
    </location>
</feature>
<dbReference type="Pfam" id="PF15446">
    <property type="entry name" value="zf-PHD-like"/>
    <property type="match status" value="1"/>
</dbReference>
<dbReference type="Pfam" id="PF00176">
    <property type="entry name" value="SNF2-rel_dom"/>
    <property type="match status" value="1"/>
</dbReference>
<dbReference type="PANTHER" id="PTHR45623">
    <property type="entry name" value="CHROMODOMAIN-HELICASE-DNA-BINDING PROTEIN 3-RELATED-RELATED"/>
    <property type="match status" value="1"/>
</dbReference>
<evidence type="ECO:0000256" key="9">
    <source>
        <dbReference type="ARBA" id="ARBA00023242"/>
    </source>
</evidence>
<evidence type="ECO:0008006" key="15">
    <source>
        <dbReference type="Google" id="ProtNLM"/>
    </source>
</evidence>
<dbReference type="Pfam" id="PF23615">
    <property type="entry name" value="Chromo_MIT1"/>
    <property type="match status" value="1"/>
</dbReference>
<dbReference type="GO" id="GO:0042393">
    <property type="term" value="F:histone binding"/>
    <property type="evidence" value="ECO:0007669"/>
    <property type="project" value="TreeGrafter"/>
</dbReference>
<dbReference type="CDD" id="cd17919">
    <property type="entry name" value="DEXHc_Snf"/>
    <property type="match status" value="1"/>
</dbReference>
<dbReference type="Proteomes" id="UP000256328">
    <property type="component" value="Unassembled WGS sequence"/>
</dbReference>
<gene>
    <name evidence="13" type="ORF">BP5796_02289</name>
</gene>
<keyword evidence="5" id="KW-0863">Zinc-finger</keyword>
<dbReference type="InterPro" id="IPR049730">
    <property type="entry name" value="SNF2/RAD54-like_C"/>
</dbReference>
<feature type="region of interest" description="Disordered" evidence="10">
    <location>
        <begin position="134"/>
        <end position="327"/>
    </location>
</feature>
<dbReference type="GO" id="GO:0003682">
    <property type="term" value="F:chromatin binding"/>
    <property type="evidence" value="ECO:0007669"/>
    <property type="project" value="TreeGrafter"/>
</dbReference>
<feature type="compositionally biased region" description="Acidic residues" evidence="10">
    <location>
        <begin position="294"/>
        <end position="307"/>
    </location>
</feature>
<dbReference type="InterPro" id="IPR056616">
    <property type="entry name" value="Chromo_MIT1"/>
</dbReference>
<evidence type="ECO:0000256" key="1">
    <source>
        <dbReference type="ARBA" id="ARBA00004123"/>
    </source>
</evidence>
<dbReference type="PANTHER" id="PTHR45623:SF17">
    <property type="entry name" value="CHROMODOMAIN-HELICASE-DNA-BINDING PROTEIN 3-RELATED"/>
    <property type="match status" value="1"/>
</dbReference>
<dbReference type="GO" id="GO:0005634">
    <property type="term" value="C:nucleus"/>
    <property type="evidence" value="ECO:0007669"/>
    <property type="project" value="UniProtKB-SubCell"/>
</dbReference>
<organism evidence="13 14">
    <name type="scientific">Coleophoma crateriformis</name>
    <dbReference type="NCBI Taxonomy" id="565419"/>
    <lineage>
        <taxon>Eukaryota</taxon>
        <taxon>Fungi</taxon>
        <taxon>Dikarya</taxon>
        <taxon>Ascomycota</taxon>
        <taxon>Pezizomycotina</taxon>
        <taxon>Leotiomycetes</taxon>
        <taxon>Helotiales</taxon>
        <taxon>Dermateaceae</taxon>
        <taxon>Coleophoma</taxon>
    </lineage>
</organism>
<feature type="compositionally biased region" description="Polar residues" evidence="10">
    <location>
        <begin position="1496"/>
        <end position="1515"/>
    </location>
</feature>
<accession>A0A3D8SXX0</accession>
<protein>
    <recommendedName>
        <fullName evidence="15">Chromatin remodeling factor mit1</fullName>
    </recommendedName>
</protein>
<comment type="subcellular location">
    <subcellularLocation>
        <location evidence="1">Nucleus</location>
    </subcellularLocation>
</comment>
<dbReference type="InterPro" id="IPR038718">
    <property type="entry name" value="SNF2-like_sf"/>
</dbReference>